<dbReference type="PROSITE" id="PS50235">
    <property type="entry name" value="USP_3"/>
    <property type="match status" value="1"/>
</dbReference>
<keyword evidence="2" id="KW-1133">Transmembrane helix</keyword>
<feature type="compositionally biased region" description="Acidic residues" evidence="1">
    <location>
        <begin position="462"/>
        <end position="486"/>
    </location>
</feature>
<feature type="region of interest" description="Disordered" evidence="1">
    <location>
        <begin position="454"/>
        <end position="560"/>
    </location>
</feature>
<dbReference type="EMBL" id="OZ004257">
    <property type="protein sequence ID" value="CAK7909312.1"/>
    <property type="molecule type" value="Genomic_DNA"/>
</dbReference>
<dbReference type="SUPFAM" id="SSF54001">
    <property type="entry name" value="Cysteine proteinases"/>
    <property type="match status" value="1"/>
</dbReference>
<protein>
    <recommendedName>
        <fullName evidence="3">USP domain-containing protein</fullName>
    </recommendedName>
</protein>
<feature type="domain" description="USP" evidence="3">
    <location>
        <begin position="87"/>
        <end position="792"/>
    </location>
</feature>
<dbReference type="InterPro" id="IPR018200">
    <property type="entry name" value="USP_CS"/>
</dbReference>
<dbReference type="InterPro" id="IPR050164">
    <property type="entry name" value="Peptidase_C19"/>
</dbReference>
<reference evidence="4 5" key="1">
    <citation type="submission" date="2024-01" db="EMBL/GenBank/DDBJ databases">
        <authorList>
            <consortium name="Genoscope - CEA"/>
            <person name="William W."/>
        </authorList>
    </citation>
    <scope>NUCLEOTIDE SEQUENCE [LARGE SCALE GENOMIC DNA]</scope>
    <source>
        <strain evidence="4 5">29B2s-10</strain>
    </source>
</reference>
<evidence type="ECO:0000256" key="1">
    <source>
        <dbReference type="SAM" id="MobiDB-lite"/>
    </source>
</evidence>
<evidence type="ECO:0000256" key="2">
    <source>
        <dbReference type="SAM" id="Phobius"/>
    </source>
</evidence>
<keyword evidence="2" id="KW-0472">Membrane</keyword>
<keyword evidence="5" id="KW-1185">Reference proteome</keyword>
<gene>
    <name evidence="4" type="ORF">CAAN4_E14246</name>
</gene>
<dbReference type="PANTHER" id="PTHR24006">
    <property type="entry name" value="UBIQUITIN CARBOXYL-TERMINAL HYDROLASE"/>
    <property type="match status" value="1"/>
</dbReference>
<organism evidence="4 5">
    <name type="scientific">[Candida] anglica</name>
    <dbReference type="NCBI Taxonomy" id="148631"/>
    <lineage>
        <taxon>Eukaryota</taxon>
        <taxon>Fungi</taxon>
        <taxon>Dikarya</taxon>
        <taxon>Ascomycota</taxon>
        <taxon>Saccharomycotina</taxon>
        <taxon>Pichiomycetes</taxon>
        <taxon>Debaryomycetaceae</taxon>
        <taxon>Kurtzmaniella</taxon>
    </lineage>
</organism>
<name>A0ABP0EDM9_9ASCO</name>
<dbReference type="InterPro" id="IPR001394">
    <property type="entry name" value="Peptidase_C19_UCH"/>
</dbReference>
<dbReference type="Pfam" id="PF00443">
    <property type="entry name" value="UCH"/>
    <property type="match status" value="1"/>
</dbReference>
<evidence type="ECO:0000259" key="3">
    <source>
        <dbReference type="PROSITE" id="PS50235"/>
    </source>
</evidence>
<dbReference type="Gene3D" id="3.90.70.10">
    <property type="entry name" value="Cysteine proteinases"/>
    <property type="match status" value="1"/>
</dbReference>
<sequence length="801" mass="90445">MSIWIQLTDLIHRTTSRSPPPLPPATANSVLEQIIRHWTSQTPRQKQTAILGSALIALAYYILAPSLFPPSEQERAMFTKRPDKHTTGLINLRNDCFANSSLQAYSSLPGLTDYLNSFIDSFHQLQSLSPQTAKEDYAVETEGEDASKEKGRNKKPTVFGIPLHIALARIMKKLQDTQMTTRTVSVWTFLHELETIFHAKISRSQHDAHELTQLINETLENENLRVQKRLKSLLADKSVSPVLVEQLESLEIPEFPLSGLILTQMVCLTCKHVSKPSFSPFLMLTLHTPEKVSTDLDKILDENESETIDGYQCLKCRLQRIVQNEEYAKRSEFEEGEQEYLSQIASLNNDSQLSINEDLSEGLESYVKSYNKNGTDISMVTSTVLRKNLILKPPKIFGIHLSRSSFDGVSATRNACRVSFKDQMTLSIGKEYFEELKQFQNAARDDESDAIIKSNVLTTDVNDMEDEDVQREDVDEKGEEDEDDSEVTSSSATEGEEDLDGDETDSDASSLTSQESISESIATTATLKGGSTAPPSVFSRQTAKKPVETLNNAPITEDQTDDLKEHFKSFKFNENDVYKYKLKALIRHQGSHTQGHYECYKRKPLFVKDKEGNIFKLSPEISDESIEDGVHCSVSIEKPEDVNSAAGKENESSKRSNSVSSEEHLKFHNAIETGDIKGIGGTPFRRKLSNMMGRRPSIFQADPQDIHEIIHSGLTTPAELLIENPEPDYFSARPSAFEKKNVQEKERVKMTKIPSLIKNPYWRISDSQITEVSRSAVLCETTSVYMLYYERVDRKQIKSRR</sequence>
<dbReference type="Proteomes" id="UP001497600">
    <property type="component" value="Chromosome E"/>
</dbReference>
<dbReference type="InterPro" id="IPR038765">
    <property type="entry name" value="Papain-like_cys_pep_sf"/>
</dbReference>
<feature type="compositionally biased region" description="Low complexity" evidence="1">
    <location>
        <begin position="507"/>
        <end position="521"/>
    </location>
</feature>
<keyword evidence="2" id="KW-0812">Transmembrane</keyword>
<proteinExistence type="predicted"/>
<feature type="region of interest" description="Disordered" evidence="1">
    <location>
        <begin position="133"/>
        <end position="153"/>
    </location>
</feature>
<evidence type="ECO:0000313" key="5">
    <source>
        <dbReference type="Proteomes" id="UP001497600"/>
    </source>
</evidence>
<feature type="region of interest" description="Disordered" evidence="1">
    <location>
        <begin position="636"/>
        <end position="663"/>
    </location>
</feature>
<dbReference type="PROSITE" id="PS00973">
    <property type="entry name" value="USP_2"/>
    <property type="match status" value="1"/>
</dbReference>
<accession>A0ABP0EDM9</accession>
<feature type="compositionally biased region" description="Acidic residues" evidence="1">
    <location>
        <begin position="494"/>
        <end position="506"/>
    </location>
</feature>
<dbReference type="InterPro" id="IPR028889">
    <property type="entry name" value="USP"/>
</dbReference>
<feature type="transmembrane region" description="Helical" evidence="2">
    <location>
        <begin position="49"/>
        <end position="68"/>
    </location>
</feature>
<evidence type="ECO:0000313" key="4">
    <source>
        <dbReference type="EMBL" id="CAK7909312.1"/>
    </source>
</evidence>